<gene>
    <name evidence="3" type="ORF">GALMADRAFT_229776</name>
</gene>
<feature type="transmembrane region" description="Helical" evidence="1">
    <location>
        <begin position="62"/>
        <end position="80"/>
    </location>
</feature>
<reference evidence="4" key="1">
    <citation type="journal article" date="2014" name="Proc. Natl. Acad. Sci. U.S.A.">
        <title>Extensive sampling of basidiomycete genomes demonstrates inadequacy of the white-rot/brown-rot paradigm for wood decay fungi.</title>
        <authorList>
            <person name="Riley R."/>
            <person name="Salamov A.A."/>
            <person name="Brown D.W."/>
            <person name="Nagy L.G."/>
            <person name="Floudas D."/>
            <person name="Held B.W."/>
            <person name="Levasseur A."/>
            <person name="Lombard V."/>
            <person name="Morin E."/>
            <person name="Otillar R."/>
            <person name="Lindquist E.A."/>
            <person name="Sun H."/>
            <person name="LaButti K.M."/>
            <person name="Schmutz J."/>
            <person name="Jabbour D."/>
            <person name="Luo H."/>
            <person name="Baker S.E."/>
            <person name="Pisabarro A.G."/>
            <person name="Walton J.D."/>
            <person name="Blanchette R.A."/>
            <person name="Henrissat B."/>
            <person name="Martin F."/>
            <person name="Cullen D."/>
            <person name="Hibbett D.S."/>
            <person name="Grigoriev I.V."/>
        </authorList>
    </citation>
    <scope>NUCLEOTIDE SEQUENCE [LARGE SCALE GENOMIC DNA]</scope>
    <source>
        <strain evidence="4">CBS 339.88</strain>
    </source>
</reference>
<keyword evidence="1" id="KW-0812">Transmembrane</keyword>
<dbReference type="EMBL" id="KL142394">
    <property type="protein sequence ID" value="KDR71132.1"/>
    <property type="molecule type" value="Genomic_DNA"/>
</dbReference>
<dbReference type="PANTHER" id="PTHR40465">
    <property type="entry name" value="CHROMOSOME 1, WHOLE GENOME SHOTGUN SEQUENCE"/>
    <property type="match status" value="1"/>
</dbReference>
<dbReference type="HOGENOM" id="CLU_046025_3_0_1"/>
<feature type="transmembrane region" description="Helical" evidence="1">
    <location>
        <begin position="126"/>
        <end position="146"/>
    </location>
</feature>
<feature type="transmembrane region" description="Helical" evidence="1">
    <location>
        <begin position="28"/>
        <end position="50"/>
    </location>
</feature>
<sequence>MSLVGTSQDSKDLISLQPSQFLVESNGILGAVEVATFLSLVLYGVSLSQGYTYFRYSGGDRVSLKLMTFHSFTAAMAIYYDTITRWKTAEANSYPISTNVIFETLITLLVQCFFSLRVYRLSKKPSAGIACCALALFRFIAGSIITVEDFLDVPNMPNGIEQIERLSWLITAGLACGSASDILIAAFMTYYLRKLASPANLDSTTEVINRLVRFALQTGLITSMTSLAVIGCFQAMPNLVWFSLYILLAKLYSNSLLVSLNARPRKLEITDIEKTHASKLVFASSGYSGPISVSNSNCMLTVPNFHGGWFTWWQISFQVSRMGPGDVSERALPLPPPKSIAHGEV</sequence>
<keyword evidence="1" id="KW-0472">Membrane</keyword>
<feature type="transmembrane region" description="Helical" evidence="1">
    <location>
        <begin position="100"/>
        <end position="119"/>
    </location>
</feature>
<keyword evidence="4" id="KW-1185">Reference proteome</keyword>
<dbReference type="STRING" id="685588.A0A067SM62"/>
<evidence type="ECO:0000313" key="4">
    <source>
        <dbReference type="Proteomes" id="UP000027222"/>
    </source>
</evidence>
<dbReference type="InterPro" id="IPR045339">
    <property type="entry name" value="DUF6534"/>
</dbReference>
<name>A0A067SM62_GALM3</name>
<dbReference type="AlphaFoldDB" id="A0A067SM62"/>
<feature type="transmembrane region" description="Helical" evidence="1">
    <location>
        <begin position="242"/>
        <end position="260"/>
    </location>
</feature>
<protein>
    <recommendedName>
        <fullName evidence="2">DUF6534 domain-containing protein</fullName>
    </recommendedName>
</protein>
<organism evidence="3 4">
    <name type="scientific">Galerina marginata (strain CBS 339.88)</name>
    <dbReference type="NCBI Taxonomy" id="685588"/>
    <lineage>
        <taxon>Eukaryota</taxon>
        <taxon>Fungi</taxon>
        <taxon>Dikarya</taxon>
        <taxon>Basidiomycota</taxon>
        <taxon>Agaricomycotina</taxon>
        <taxon>Agaricomycetes</taxon>
        <taxon>Agaricomycetidae</taxon>
        <taxon>Agaricales</taxon>
        <taxon>Agaricineae</taxon>
        <taxon>Strophariaceae</taxon>
        <taxon>Galerina</taxon>
    </lineage>
</organism>
<evidence type="ECO:0000259" key="2">
    <source>
        <dbReference type="Pfam" id="PF20152"/>
    </source>
</evidence>
<evidence type="ECO:0000313" key="3">
    <source>
        <dbReference type="EMBL" id="KDR71132.1"/>
    </source>
</evidence>
<feature type="domain" description="DUF6534" evidence="2">
    <location>
        <begin position="179"/>
        <end position="264"/>
    </location>
</feature>
<dbReference type="Proteomes" id="UP000027222">
    <property type="component" value="Unassembled WGS sequence"/>
</dbReference>
<evidence type="ECO:0000256" key="1">
    <source>
        <dbReference type="SAM" id="Phobius"/>
    </source>
</evidence>
<feature type="transmembrane region" description="Helical" evidence="1">
    <location>
        <begin position="166"/>
        <end position="193"/>
    </location>
</feature>
<dbReference type="PANTHER" id="PTHR40465:SF1">
    <property type="entry name" value="DUF6534 DOMAIN-CONTAINING PROTEIN"/>
    <property type="match status" value="1"/>
</dbReference>
<keyword evidence="1" id="KW-1133">Transmembrane helix</keyword>
<dbReference type="OrthoDB" id="2535105at2759"/>
<feature type="transmembrane region" description="Helical" evidence="1">
    <location>
        <begin position="214"/>
        <end position="236"/>
    </location>
</feature>
<dbReference type="Pfam" id="PF20152">
    <property type="entry name" value="DUF6534"/>
    <property type="match status" value="1"/>
</dbReference>
<proteinExistence type="predicted"/>
<accession>A0A067SM62</accession>